<sequence length="411" mass="42868">MATVEALVRDIASPQDLQVALAGGKPVVLHFWASWCEPCKQMDAVLAQLASDLPGIACMRLEAEAVDDVTIQYGVTTVPYFIFLRGGEVVDRLEGADPPTLTAKTTALARGGGVATSSGTAAAAASSAKAAGAAAAGGDVSGGTDSGGAFGRIKYLLSTWPVVLFMKGSSEAPRCGFSGRVVEALSKLAVAFKSFDILRDEEIRQGLKEYSNWPTYPQLYVRGELVGGCDIVTEMAGTGDLEALFREKLGPEYKAVAAAAVGAEAPPATAAAAAAATAAPTVTPADAAAAAAVPATTADSAGSVRERIKALLSGPSPVVLFMKGTPEAPRCGFSRRVVEALQAESLEFSSFDILRDEEVRQGLKEYSNWPTYPQLYVRGELVGGCDIVMEMRANGELGNTIREMAHRMDVP</sequence>
<dbReference type="InterPro" id="IPR036249">
    <property type="entry name" value="Thioredoxin-like_sf"/>
</dbReference>
<evidence type="ECO:0000313" key="7">
    <source>
        <dbReference type="Proteomes" id="UP001165090"/>
    </source>
</evidence>
<gene>
    <name evidence="6" type="ORF">VaNZ11_016072</name>
</gene>
<dbReference type="PANTHER" id="PTHR10293">
    <property type="entry name" value="GLUTAREDOXIN FAMILY MEMBER"/>
    <property type="match status" value="1"/>
</dbReference>
<organism evidence="6 7">
    <name type="scientific">Volvox africanus</name>
    <dbReference type="NCBI Taxonomy" id="51714"/>
    <lineage>
        <taxon>Eukaryota</taxon>
        <taxon>Viridiplantae</taxon>
        <taxon>Chlorophyta</taxon>
        <taxon>core chlorophytes</taxon>
        <taxon>Chlorophyceae</taxon>
        <taxon>CS clade</taxon>
        <taxon>Chlamydomonadales</taxon>
        <taxon>Volvocaceae</taxon>
        <taxon>Volvox</taxon>
    </lineage>
</organism>
<dbReference type="SUPFAM" id="SSF52833">
    <property type="entry name" value="Thioredoxin-like"/>
    <property type="match status" value="3"/>
</dbReference>
<evidence type="ECO:0000256" key="1">
    <source>
        <dbReference type="ARBA" id="ARBA00008983"/>
    </source>
</evidence>
<evidence type="ECO:0000259" key="5">
    <source>
        <dbReference type="PROSITE" id="PS51352"/>
    </source>
</evidence>
<dbReference type="Pfam" id="PF00085">
    <property type="entry name" value="Thioredoxin"/>
    <property type="match status" value="1"/>
</dbReference>
<dbReference type="Gene3D" id="3.40.30.10">
    <property type="entry name" value="Glutaredoxin"/>
    <property type="match status" value="3"/>
</dbReference>
<keyword evidence="2" id="KW-0479">Metal-binding</keyword>
<proteinExistence type="inferred from homology"/>
<keyword evidence="3" id="KW-0408">Iron</keyword>
<evidence type="ECO:0000256" key="4">
    <source>
        <dbReference type="ARBA" id="ARBA00023014"/>
    </source>
</evidence>
<comment type="similarity">
    <text evidence="1">Belongs to the glutaredoxin family. CGFS subfamily.</text>
</comment>
<dbReference type="InterPro" id="IPR033658">
    <property type="entry name" value="GRX_PICOT-like"/>
</dbReference>
<dbReference type="InterPro" id="IPR004480">
    <property type="entry name" value="Monothiol_GRX-rel"/>
</dbReference>
<dbReference type="PROSITE" id="PS00194">
    <property type="entry name" value="THIOREDOXIN_1"/>
    <property type="match status" value="1"/>
</dbReference>
<dbReference type="Pfam" id="PF00462">
    <property type="entry name" value="Glutaredoxin"/>
    <property type="match status" value="2"/>
</dbReference>
<dbReference type="PROSITE" id="PS51352">
    <property type="entry name" value="THIOREDOXIN_2"/>
    <property type="match status" value="1"/>
</dbReference>
<evidence type="ECO:0000256" key="2">
    <source>
        <dbReference type="ARBA" id="ARBA00022723"/>
    </source>
</evidence>
<evidence type="ECO:0000313" key="6">
    <source>
        <dbReference type="EMBL" id="GLI70970.1"/>
    </source>
</evidence>
<name>A0ABQ5SN53_9CHLO</name>
<keyword evidence="7" id="KW-1185">Reference proteome</keyword>
<protein>
    <recommendedName>
        <fullName evidence="5">Thioredoxin domain-containing protein</fullName>
    </recommendedName>
</protein>
<dbReference type="InterPro" id="IPR017937">
    <property type="entry name" value="Thioredoxin_CS"/>
</dbReference>
<reference evidence="6 7" key="1">
    <citation type="journal article" date="2023" name="IScience">
        <title>Expanded male sex-determining region conserved during the evolution of homothallism in the green alga Volvox.</title>
        <authorList>
            <person name="Yamamoto K."/>
            <person name="Matsuzaki R."/>
            <person name="Mahakham W."/>
            <person name="Heman W."/>
            <person name="Sekimoto H."/>
            <person name="Kawachi M."/>
            <person name="Minakuchi Y."/>
            <person name="Toyoda A."/>
            <person name="Nozaki H."/>
        </authorList>
    </citation>
    <scope>NUCLEOTIDE SEQUENCE [LARGE SCALE GENOMIC DNA]</scope>
    <source>
        <strain evidence="6 7">NIES-4468</strain>
    </source>
</reference>
<dbReference type="InterPro" id="IPR013766">
    <property type="entry name" value="Thioredoxin_domain"/>
</dbReference>
<accession>A0ABQ5SN53</accession>
<dbReference type="InterPro" id="IPR002109">
    <property type="entry name" value="Glutaredoxin"/>
</dbReference>
<dbReference type="PROSITE" id="PS51354">
    <property type="entry name" value="GLUTAREDOXIN_2"/>
    <property type="match status" value="2"/>
</dbReference>
<dbReference type="EMBL" id="BSDZ01000101">
    <property type="protein sequence ID" value="GLI70970.1"/>
    <property type="molecule type" value="Genomic_DNA"/>
</dbReference>
<keyword evidence="4" id="KW-0411">Iron-sulfur</keyword>
<evidence type="ECO:0000256" key="3">
    <source>
        <dbReference type="ARBA" id="ARBA00023004"/>
    </source>
</evidence>
<feature type="domain" description="Thioredoxin" evidence="5">
    <location>
        <begin position="1"/>
        <end position="110"/>
    </location>
</feature>
<dbReference type="Proteomes" id="UP001165090">
    <property type="component" value="Unassembled WGS sequence"/>
</dbReference>
<comment type="caution">
    <text evidence="6">The sequence shown here is derived from an EMBL/GenBank/DDBJ whole genome shotgun (WGS) entry which is preliminary data.</text>
</comment>
<dbReference type="PANTHER" id="PTHR10293:SF73">
    <property type="entry name" value="GLUTAREDOXIN-3"/>
    <property type="match status" value="1"/>
</dbReference>
<dbReference type="NCBIfam" id="TIGR00365">
    <property type="entry name" value="Grx4 family monothiol glutaredoxin"/>
    <property type="match status" value="2"/>
</dbReference>
<dbReference type="CDD" id="cd03028">
    <property type="entry name" value="GRX_PICOT_like"/>
    <property type="match status" value="2"/>
</dbReference>
<dbReference type="CDD" id="cd02984">
    <property type="entry name" value="TRX_PICOT"/>
    <property type="match status" value="1"/>
</dbReference>